<dbReference type="PANTHER" id="PTHR28013">
    <property type="entry name" value="PROTEIN DCV1-RELATED"/>
    <property type="match status" value="1"/>
</dbReference>
<dbReference type="PANTHER" id="PTHR28013:SF3">
    <property type="entry name" value="PROTEIN DCV1-RELATED"/>
    <property type="match status" value="1"/>
</dbReference>
<sequence length="227" mass="24251">MGVGGGLQMFLLFAATAILLVLTLSTPVIKGLKFMEIQTSATTLRLGVLGYCNSRGCSSKHIGYDLSAALRAATNYNNVKDSYTPLTKSLVMVPISCGITGVAFLIALFSQKMGYCVSGLISLFAFVSTLVALICESVLFAALRDDLRKHTNARVSNFGIAHWLLVAATACVFLCPLLGMIECCTARSRSQKSKDGQVYDPVQPAGYGYNMPLAAYPPQPQHSGHNA</sequence>
<dbReference type="GeneID" id="87808687"/>
<dbReference type="AlphaFoldDB" id="A0AAF0YCH3"/>
<dbReference type="GO" id="GO:0035838">
    <property type="term" value="C:growing cell tip"/>
    <property type="evidence" value="ECO:0007669"/>
    <property type="project" value="TreeGrafter"/>
</dbReference>
<evidence type="ECO:0000256" key="3">
    <source>
        <dbReference type="ARBA" id="ARBA00022989"/>
    </source>
</evidence>
<keyword evidence="2 5" id="KW-0812">Transmembrane</keyword>
<dbReference type="InterPro" id="IPR009571">
    <property type="entry name" value="SUR7/Rim9-like_fungi"/>
</dbReference>
<organism evidence="6 7">
    <name type="scientific">Vanrija pseudolonga</name>
    <dbReference type="NCBI Taxonomy" id="143232"/>
    <lineage>
        <taxon>Eukaryota</taxon>
        <taxon>Fungi</taxon>
        <taxon>Dikarya</taxon>
        <taxon>Basidiomycota</taxon>
        <taxon>Agaricomycotina</taxon>
        <taxon>Tremellomycetes</taxon>
        <taxon>Trichosporonales</taxon>
        <taxon>Trichosporonaceae</taxon>
        <taxon>Vanrija</taxon>
    </lineage>
</organism>
<dbReference type="Pfam" id="PF06687">
    <property type="entry name" value="SUR7"/>
    <property type="match status" value="1"/>
</dbReference>
<accession>A0AAF0YCH3</accession>
<dbReference type="EMBL" id="CP086717">
    <property type="protein sequence ID" value="WOO81946.1"/>
    <property type="molecule type" value="Genomic_DNA"/>
</dbReference>
<proteinExistence type="predicted"/>
<feature type="transmembrane region" description="Helical" evidence="5">
    <location>
        <begin position="163"/>
        <end position="184"/>
    </location>
</feature>
<dbReference type="GO" id="GO:0032153">
    <property type="term" value="C:cell division site"/>
    <property type="evidence" value="ECO:0007669"/>
    <property type="project" value="TreeGrafter"/>
</dbReference>
<dbReference type="Proteomes" id="UP000827549">
    <property type="component" value="Chromosome 4"/>
</dbReference>
<evidence type="ECO:0000256" key="1">
    <source>
        <dbReference type="ARBA" id="ARBA00004141"/>
    </source>
</evidence>
<feature type="transmembrane region" description="Helical" evidence="5">
    <location>
        <begin position="121"/>
        <end position="143"/>
    </location>
</feature>
<dbReference type="RefSeq" id="XP_062627978.1">
    <property type="nucleotide sequence ID" value="XM_062771994.1"/>
</dbReference>
<comment type="subcellular location">
    <subcellularLocation>
        <location evidence="1">Membrane</location>
        <topology evidence="1">Multi-pass membrane protein</topology>
    </subcellularLocation>
</comment>
<keyword evidence="4 5" id="KW-0472">Membrane</keyword>
<dbReference type="InterPro" id="IPR051380">
    <property type="entry name" value="pH-response_reg_palI/RIM9"/>
</dbReference>
<gene>
    <name evidence="6" type="primary">prr-5_1</name>
    <name evidence="6" type="ORF">LOC62_04G005458</name>
</gene>
<protein>
    <submittedName>
        <fullName evidence="6">PH-response regulator protein palI/prr-5</fullName>
    </submittedName>
</protein>
<reference evidence="6" key="1">
    <citation type="submission" date="2023-10" db="EMBL/GenBank/DDBJ databases">
        <authorList>
            <person name="Noh H."/>
        </authorList>
    </citation>
    <scope>NUCLEOTIDE SEQUENCE</scope>
    <source>
        <strain evidence="6">DUCC4014</strain>
    </source>
</reference>
<evidence type="ECO:0000256" key="5">
    <source>
        <dbReference type="SAM" id="Phobius"/>
    </source>
</evidence>
<evidence type="ECO:0000256" key="4">
    <source>
        <dbReference type="ARBA" id="ARBA00023136"/>
    </source>
</evidence>
<evidence type="ECO:0000256" key="2">
    <source>
        <dbReference type="ARBA" id="ARBA00022692"/>
    </source>
</evidence>
<evidence type="ECO:0000313" key="7">
    <source>
        <dbReference type="Proteomes" id="UP000827549"/>
    </source>
</evidence>
<evidence type="ECO:0000313" key="6">
    <source>
        <dbReference type="EMBL" id="WOO81946.1"/>
    </source>
</evidence>
<name>A0AAF0YCH3_9TREE</name>
<keyword evidence="7" id="KW-1185">Reference proteome</keyword>
<feature type="transmembrane region" description="Helical" evidence="5">
    <location>
        <begin position="90"/>
        <end position="109"/>
    </location>
</feature>
<keyword evidence="3 5" id="KW-1133">Transmembrane helix</keyword>
<dbReference type="GO" id="GO:0005886">
    <property type="term" value="C:plasma membrane"/>
    <property type="evidence" value="ECO:0007669"/>
    <property type="project" value="InterPro"/>
</dbReference>